<dbReference type="Proteomes" id="UP001165960">
    <property type="component" value="Unassembled WGS sequence"/>
</dbReference>
<accession>A0ACC2RPC9</accession>
<reference evidence="1" key="1">
    <citation type="submission" date="2022-04" db="EMBL/GenBank/DDBJ databases">
        <title>Genome of the entomopathogenic fungus Entomophthora muscae.</title>
        <authorList>
            <person name="Elya C."/>
            <person name="Lovett B.R."/>
            <person name="Lee E."/>
            <person name="Macias A.M."/>
            <person name="Hajek A.E."/>
            <person name="De Bivort B.L."/>
            <person name="Kasson M.T."/>
            <person name="De Fine Licht H.H."/>
            <person name="Stajich J.E."/>
        </authorList>
    </citation>
    <scope>NUCLEOTIDE SEQUENCE</scope>
    <source>
        <strain evidence="1">Berkeley</strain>
    </source>
</reference>
<evidence type="ECO:0000313" key="2">
    <source>
        <dbReference type="Proteomes" id="UP001165960"/>
    </source>
</evidence>
<dbReference type="EMBL" id="QTSX02007065">
    <property type="protein sequence ID" value="KAJ9051896.1"/>
    <property type="molecule type" value="Genomic_DNA"/>
</dbReference>
<name>A0ACC2RPC9_9FUNG</name>
<gene>
    <name evidence="1" type="ORF">DSO57_1039480</name>
</gene>
<comment type="caution">
    <text evidence="1">The sequence shown here is derived from an EMBL/GenBank/DDBJ whole genome shotgun (WGS) entry which is preliminary data.</text>
</comment>
<protein>
    <submittedName>
        <fullName evidence="1">Uncharacterized protein</fullName>
    </submittedName>
</protein>
<sequence length="187" mass="20608">MENKTKSELKTDDPEVLQNQMQTSLGMIKSMISNYIKSSEEGKRFTDTTETSSYSTPRPERLGVGAKFLSHNAALKSERALSKGDLSLKAKMFKGKGSKAETSYAYNAHTLKRSNDTKYDESDEEESKFSKKPLPAKAATSKSASKKGAKPKNAKDMMELYLSAPSTHSNHSGEAPKSKKKKKNSQS</sequence>
<organism evidence="1 2">
    <name type="scientific">Entomophthora muscae</name>
    <dbReference type="NCBI Taxonomy" id="34485"/>
    <lineage>
        <taxon>Eukaryota</taxon>
        <taxon>Fungi</taxon>
        <taxon>Fungi incertae sedis</taxon>
        <taxon>Zoopagomycota</taxon>
        <taxon>Entomophthoromycotina</taxon>
        <taxon>Entomophthoromycetes</taxon>
        <taxon>Entomophthorales</taxon>
        <taxon>Entomophthoraceae</taxon>
        <taxon>Entomophthora</taxon>
    </lineage>
</organism>
<proteinExistence type="predicted"/>
<evidence type="ECO:0000313" key="1">
    <source>
        <dbReference type="EMBL" id="KAJ9051896.1"/>
    </source>
</evidence>
<keyword evidence="2" id="KW-1185">Reference proteome</keyword>